<evidence type="ECO:0000313" key="3">
    <source>
        <dbReference type="Proteomes" id="UP000295706"/>
    </source>
</evidence>
<comment type="caution">
    <text evidence="2">The sequence shown here is derived from an EMBL/GenBank/DDBJ whole genome shotgun (WGS) entry which is preliminary data.</text>
</comment>
<dbReference type="PANTHER" id="PTHR42990">
    <property type="entry name" value="ATPASE"/>
    <property type="match status" value="1"/>
</dbReference>
<organism evidence="2 3">
    <name type="scientific">Arundinibacter roseus</name>
    <dbReference type="NCBI Taxonomy" id="2070510"/>
    <lineage>
        <taxon>Bacteria</taxon>
        <taxon>Pseudomonadati</taxon>
        <taxon>Bacteroidota</taxon>
        <taxon>Cytophagia</taxon>
        <taxon>Cytophagales</taxon>
        <taxon>Spirosomataceae</taxon>
        <taxon>Arundinibacter</taxon>
    </lineage>
</organism>
<feature type="domain" description="AAA+ ATPase" evidence="1">
    <location>
        <begin position="30"/>
        <end position="147"/>
    </location>
</feature>
<name>A0A4R4KIF3_9BACT</name>
<evidence type="ECO:0000259" key="1">
    <source>
        <dbReference type="SMART" id="SM00382"/>
    </source>
</evidence>
<dbReference type="EMBL" id="SMJU01000002">
    <property type="protein sequence ID" value="TDB67888.1"/>
    <property type="molecule type" value="Genomic_DNA"/>
</dbReference>
<protein>
    <recommendedName>
        <fullName evidence="1">AAA+ ATPase domain-containing protein</fullName>
    </recommendedName>
</protein>
<dbReference type="Pfam" id="PF13635">
    <property type="entry name" value="DUF4143"/>
    <property type="match status" value="1"/>
</dbReference>
<dbReference type="SMART" id="SM00382">
    <property type="entry name" value="AAA"/>
    <property type="match status" value="1"/>
</dbReference>
<reference evidence="2 3" key="1">
    <citation type="submission" date="2019-02" db="EMBL/GenBank/DDBJ databases">
        <title>Arundinibacter roseus gen. nov., sp. nov., a new member of the family Cytophagaceae.</title>
        <authorList>
            <person name="Szuroczki S."/>
            <person name="Khayer B."/>
            <person name="Sproer C."/>
            <person name="Toumi M."/>
            <person name="Szabo A."/>
            <person name="Felfoldi T."/>
            <person name="Schumann P."/>
            <person name="Toth E."/>
        </authorList>
    </citation>
    <scope>NUCLEOTIDE SEQUENCE [LARGE SCALE GENOMIC DNA]</scope>
    <source>
        <strain evidence="2 3">DMA-k-7a</strain>
    </source>
</reference>
<dbReference type="AlphaFoldDB" id="A0A4R4KIF3"/>
<dbReference type="PANTHER" id="PTHR42990:SF1">
    <property type="entry name" value="AAA+ ATPASE DOMAIN-CONTAINING PROTEIN"/>
    <property type="match status" value="1"/>
</dbReference>
<dbReference type="RefSeq" id="WP_132114319.1">
    <property type="nucleotide sequence ID" value="NZ_SMJU01000002.1"/>
</dbReference>
<dbReference type="InterPro" id="IPR041682">
    <property type="entry name" value="AAA_14"/>
</dbReference>
<sequence length="397" mass="45511">METLLATSERLTEFTMDSFRRGLYGQIHWNNRLIGIKGARGTGKTTLLLQRLKSLGKSATEAAYFTLDDLYFTTHSLVETAAEFRRKGGRVLFLDEVHKYPHWATHLKNLYDLYPDLQVVFTGSSIVDISRQEVDLSRRVLMYELPGMSYREYLAFEGIITVEALTLPLLLSENQGWKSFFPVGFRPLAHFEAYLRSGYYPFFREDTGGYGRRIQQLIRMIVEYDMAELKDFDIRNAKKMLQLLYVLAENVPFKPNVSALADKSGIHRNSVNNYLHFLEQAKLIKLLYRGGTGMTVLQKPEKIYLENTNLAYALSLQKPDIGNLRETFFLNQVSYGHSVQESAVSDFLVDGIYTFEVGGKHKGKKQIEGVQDAYLVKDDSETGFGNTLPLWLFGFLY</sequence>
<gene>
    <name evidence="2" type="ORF">EZE20_02890</name>
</gene>
<dbReference type="InterPro" id="IPR027417">
    <property type="entry name" value="P-loop_NTPase"/>
</dbReference>
<dbReference type="InterPro" id="IPR003593">
    <property type="entry name" value="AAA+_ATPase"/>
</dbReference>
<dbReference type="OrthoDB" id="9768467at2"/>
<keyword evidence="3" id="KW-1185">Reference proteome</keyword>
<dbReference type="Proteomes" id="UP000295706">
    <property type="component" value="Unassembled WGS sequence"/>
</dbReference>
<proteinExistence type="predicted"/>
<dbReference type="SUPFAM" id="SSF52540">
    <property type="entry name" value="P-loop containing nucleoside triphosphate hydrolases"/>
    <property type="match status" value="1"/>
</dbReference>
<dbReference type="InterPro" id="IPR025420">
    <property type="entry name" value="DUF4143"/>
</dbReference>
<accession>A0A4R4KIF3</accession>
<dbReference type="Gene3D" id="3.40.50.300">
    <property type="entry name" value="P-loop containing nucleotide triphosphate hydrolases"/>
    <property type="match status" value="1"/>
</dbReference>
<dbReference type="Pfam" id="PF13173">
    <property type="entry name" value="AAA_14"/>
    <property type="match status" value="1"/>
</dbReference>
<evidence type="ECO:0000313" key="2">
    <source>
        <dbReference type="EMBL" id="TDB67888.1"/>
    </source>
</evidence>